<name>A0A1E1KSR2_9HELO</name>
<proteinExistence type="predicted"/>
<feature type="domain" description="PH" evidence="2">
    <location>
        <begin position="312"/>
        <end position="411"/>
    </location>
</feature>
<evidence type="ECO:0000256" key="1">
    <source>
        <dbReference type="SAM" id="MobiDB-lite"/>
    </source>
</evidence>
<organism evidence="3 4">
    <name type="scientific">Rhynchosporium agropyri</name>
    <dbReference type="NCBI Taxonomy" id="914238"/>
    <lineage>
        <taxon>Eukaryota</taxon>
        <taxon>Fungi</taxon>
        <taxon>Dikarya</taxon>
        <taxon>Ascomycota</taxon>
        <taxon>Pezizomycotina</taxon>
        <taxon>Leotiomycetes</taxon>
        <taxon>Helotiales</taxon>
        <taxon>Ploettnerulaceae</taxon>
        <taxon>Rhynchosporium</taxon>
    </lineage>
</organism>
<evidence type="ECO:0000259" key="2">
    <source>
        <dbReference type="PROSITE" id="PS50003"/>
    </source>
</evidence>
<gene>
    <name evidence="3" type="ORF">RAG0_08884</name>
</gene>
<dbReference type="Pfam" id="PF00169">
    <property type="entry name" value="PH"/>
    <property type="match status" value="2"/>
</dbReference>
<keyword evidence="4" id="KW-1185">Reference proteome</keyword>
<dbReference type="PROSITE" id="PS50003">
    <property type="entry name" value="PH_DOMAIN"/>
    <property type="match status" value="2"/>
</dbReference>
<dbReference type="PANTHER" id="PTHR14336:SF15">
    <property type="entry name" value="DUAL ADAPTER FOR PHOSPHOTYROSINE AND 3-PHOSPHOTYROSINE AND 3-PHOSPHOINOSITIDE"/>
    <property type="match status" value="1"/>
</dbReference>
<dbReference type="EMBL" id="FJUX01000049">
    <property type="protein sequence ID" value="CZT01078.1"/>
    <property type="molecule type" value="Genomic_DNA"/>
</dbReference>
<dbReference type="CDD" id="cd13299">
    <property type="entry name" value="PH2_PH_fungal"/>
    <property type="match status" value="1"/>
</dbReference>
<dbReference type="Proteomes" id="UP000178912">
    <property type="component" value="Unassembled WGS sequence"/>
</dbReference>
<evidence type="ECO:0000313" key="4">
    <source>
        <dbReference type="Proteomes" id="UP000178912"/>
    </source>
</evidence>
<evidence type="ECO:0000313" key="3">
    <source>
        <dbReference type="EMBL" id="CZT01078.1"/>
    </source>
</evidence>
<dbReference type="AlphaFoldDB" id="A0A1E1KSR2"/>
<dbReference type="CDD" id="cd13298">
    <property type="entry name" value="PH1_PH_fungal"/>
    <property type="match status" value="1"/>
</dbReference>
<dbReference type="InterPro" id="IPR051707">
    <property type="entry name" value="PI-Interact_SigTrans_Reg"/>
</dbReference>
<dbReference type="PANTHER" id="PTHR14336">
    <property type="entry name" value="TANDEM PH DOMAIN CONTAINING PROTEIN"/>
    <property type="match status" value="1"/>
</dbReference>
<dbReference type="Gene3D" id="2.30.29.30">
    <property type="entry name" value="Pleckstrin-homology domain (PH domain)/Phosphotyrosine-binding domain (PTB)"/>
    <property type="match status" value="2"/>
</dbReference>
<feature type="compositionally biased region" description="Polar residues" evidence="1">
    <location>
        <begin position="242"/>
        <end position="256"/>
    </location>
</feature>
<reference evidence="4" key="1">
    <citation type="submission" date="2016-03" db="EMBL/GenBank/DDBJ databases">
        <authorList>
            <person name="Guldener U."/>
        </authorList>
    </citation>
    <scope>NUCLEOTIDE SEQUENCE [LARGE SCALE GENOMIC DNA]</scope>
    <source>
        <strain evidence="4">04CH-RAC-A.6.1</strain>
    </source>
</reference>
<protein>
    <submittedName>
        <fullName evidence="3">Related to PH domain protein</fullName>
    </submittedName>
</protein>
<feature type="region of interest" description="Disordered" evidence="1">
    <location>
        <begin position="1"/>
        <end position="27"/>
    </location>
</feature>
<dbReference type="SUPFAM" id="SSF50729">
    <property type="entry name" value="PH domain-like"/>
    <property type="match status" value="2"/>
</dbReference>
<feature type="domain" description="PH" evidence="2">
    <location>
        <begin position="72"/>
        <end position="169"/>
    </location>
</feature>
<dbReference type="InterPro" id="IPR001849">
    <property type="entry name" value="PH_domain"/>
</dbReference>
<feature type="region of interest" description="Disordered" evidence="1">
    <location>
        <begin position="198"/>
        <end position="262"/>
    </location>
</feature>
<dbReference type="InterPro" id="IPR011993">
    <property type="entry name" value="PH-like_dom_sf"/>
</dbReference>
<dbReference type="SMART" id="SM00233">
    <property type="entry name" value="PH"/>
    <property type="match status" value="2"/>
</dbReference>
<sequence>MPEMQNPAMHEHHNTAESARPRPISTPSALQITLPSSVTQPSSMSASRIRNSHLGLDTFSPVNQNGSFEFDRVLKSGVVSKRTRKTKAWKSIYLVLRPNSLSIYKDSKEDKLRHKILLQDLTAVAFLKDPKQKRQNVFGLFSPSRNYHLEATSRKDAEEWVELIRTEARIEQEEEEMLLASPGGNATGTYAGFERTMQQKHEQQLLHDERLGSSSPEPSDPIIPIPRTRRSEALGSTAPRRISQTMEYSGNEVSDMSDTDVARQRGESTVSIIDDTMAVKPPPPPPSRPMLAARNVSQLSGFNMETSSDPERVVWQGYLMYLKSVRGVRQWKDYWAVVRPRNIALYKNDSEYSPILIIQLSNIINAVEVDPLSKTKRHCLQVITEEKSYKFCAHGEESLDTSLGALKSLLARRKEGEGKGRGVGGVVGRS</sequence>
<feature type="compositionally biased region" description="Basic and acidic residues" evidence="1">
    <location>
        <begin position="198"/>
        <end position="211"/>
    </location>
</feature>
<dbReference type="OrthoDB" id="2157866at2759"/>
<accession>A0A1E1KSR2</accession>